<keyword evidence="18" id="KW-1185">Reference proteome</keyword>
<dbReference type="PROSITE" id="PS51747">
    <property type="entry name" value="CYT_DCMP_DEAMINASES_2"/>
    <property type="match status" value="1"/>
</dbReference>
<comment type="similarity">
    <text evidence="3 15">Belongs to the cytidine and deoxycytidylate deaminase family.</text>
</comment>
<dbReference type="EC" id="3.5.4.5" evidence="4 15"/>
<dbReference type="PANTHER" id="PTHR11644">
    <property type="entry name" value="CYTIDINE DEAMINASE"/>
    <property type="match status" value="1"/>
</dbReference>
<dbReference type="InterPro" id="IPR002125">
    <property type="entry name" value="CMP_dCMP_dom"/>
</dbReference>
<comment type="function">
    <text evidence="2 15">This enzyme scavenges exogenous and endogenous cytidine and 2'-deoxycytidine for UMP synthesis.</text>
</comment>
<evidence type="ECO:0000256" key="12">
    <source>
        <dbReference type="PIRSR" id="PIRSR606262-1"/>
    </source>
</evidence>
<dbReference type="GO" id="GO:0055086">
    <property type="term" value="P:nucleobase-containing small molecule metabolic process"/>
    <property type="evidence" value="ECO:0007669"/>
    <property type="project" value="UniProtKB-ARBA"/>
</dbReference>
<keyword evidence="7 15" id="KW-0378">Hydrolase</keyword>
<dbReference type="GO" id="GO:0042802">
    <property type="term" value="F:identical protein binding"/>
    <property type="evidence" value="ECO:0007669"/>
    <property type="project" value="UniProtKB-ARBA"/>
</dbReference>
<dbReference type="Proteomes" id="UP000295777">
    <property type="component" value="Unassembled WGS sequence"/>
</dbReference>
<dbReference type="FunFam" id="3.40.140.10:FF:000008">
    <property type="entry name" value="Cytidine deaminase"/>
    <property type="match status" value="1"/>
</dbReference>
<name>A0A4R1GIF5_9BACT</name>
<evidence type="ECO:0000256" key="14">
    <source>
        <dbReference type="PIRSR" id="PIRSR606262-3"/>
    </source>
</evidence>
<proteinExistence type="inferred from homology"/>
<dbReference type="PANTHER" id="PTHR11644:SF2">
    <property type="entry name" value="CYTIDINE DEAMINASE"/>
    <property type="match status" value="1"/>
</dbReference>
<evidence type="ECO:0000256" key="1">
    <source>
        <dbReference type="ARBA" id="ARBA00001947"/>
    </source>
</evidence>
<dbReference type="PROSITE" id="PS00903">
    <property type="entry name" value="CYT_DCMP_DEAMINASES_1"/>
    <property type="match status" value="1"/>
</dbReference>
<dbReference type="EMBL" id="SMFV01000004">
    <property type="protein sequence ID" value="TCK04032.1"/>
    <property type="molecule type" value="Genomic_DNA"/>
</dbReference>
<dbReference type="InterPro" id="IPR016192">
    <property type="entry name" value="APOBEC/CMP_deaminase_Zn-bd"/>
</dbReference>
<sequence>MARGIEGRTDFRKLLKLAQKAVKNSYCPYSNFRVSAVLFGEDGTVTGVNVENASYGLTVCAERVAIFKAVSEGKRKFRGILIYSPDGMPYPCGACRQVMTEFFPTDFEILVTNGSSEERFTLKELFPYNFKL</sequence>
<gene>
    <name evidence="17" type="ORF">CLV27_1349</name>
</gene>
<evidence type="ECO:0000259" key="16">
    <source>
        <dbReference type="PROSITE" id="PS51747"/>
    </source>
</evidence>
<protein>
    <recommendedName>
        <fullName evidence="5 15">Cytidine deaminase</fullName>
        <ecNumber evidence="4 15">3.5.4.5</ecNumber>
    </recommendedName>
    <alternativeName>
        <fullName evidence="9 15">Cytidine aminohydrolase</fullName>
    </alternativeName>
</protein>
<dbReference type="InterPro" id="IPR050202">
    <property type="entry name" value="Cyt/Deoxycyt_deaminase"/>
</dbReference>
<feature type="binding site" evidence="14">
    <location>
        <position position="60"/>
    </location>
    <ligand>
        <name>Zn(2+)</name>
        <dbReference type="ChEBI" id="CHEBI:29105"/>
        <note>catalytic</note>
    </ligand>
</feature>
<feature type="active site" description="Proton donor" evidence="12">
    <location>
        <position position="62"/>
    </location>
</feature>
<feature type="binding site" evidence="14">
    <location>
        <position position="95"/>
    </location>
    <ligand>
        <name>Zn(2+)</name>
        <dbReference type="ChEBI" id="CHEBI:29105"/>
        <note>catalytic</note>
    </ligand>
</feature>
<dbReference type="AlphaFoldDB" id="A0A4R1GIF5"/>
<keyword evidence="8 14" id="KW-0862">Zinc</keyword>
<evidence type="ECO:0000256" key="11">
    <source>
        <dbReference type="ARBA" id="ARBA00049558"/>
    </source>
</evidence>
<evidence type="ECO:0000256" key="8">
    <source>
        <dbReference type="ARBA" id="ARBA00022833"/>
    </source>
</evidence>
<dbReference type="OrthoDB" id="9795347at2"/>
<comment type="catalytic activity">
    <reaction evidence="10 15">
        <text>2'-deoxycytidine + H2O + H(+) = 2'-deoxyuridine + NH4(+)</text>
        <dbReference type="Rhea" id="RHEA:13433"/>
        <dbReference type="ChEBI" id="CHEBI:15377"/>
        <dbReference type="ChEBI" id="CHEBI:15378"/>
        <dbReference type="ChEBI" id="CHEBI:15698"/>
        <dbReference type="ChEBI" id="CHEBI:16450"/>
        <dbReference type="ChEBI" id="CHEBI:28938"/>
        <dbReference type="EC" id="3.5.4.5"/>
    </reaction>
</comment>
<evidence type="ECO:0000256" key="2">
    <source>
        <dbReference type="ARBA" id="ARBA00003949"/>
    </source>
</evidence>
<comment type="cofactor">
    <cofactor evidence="1 14 15">
        <name>Zn(2+)</name>
        <dbReference type="ChEBI" id="CHEBI:29105"/>
    </cofactor>
</comment>
<evidence type="ECO:0000256" key="6">
    <source>
        <dbReference type="ARBA" id="ARBA00022723"/>
    </source>
</evidence>
<accession>A0A4R1GIF5</accession>
<dbReference type="CDD" id="cd01283">
    <property type="entry name" value="cytidine_deaminase"/>
    <property type="match status" value="1"/>
</dbReference>
<dbReference type="RefSeq" id="WP_132527089.1">
    <property type="nucleotide sequence ID" value="NZ_SMFV01000004.1"/>
</dbReference>
<reference evidence="17 18" key="1">
    <citation type="submission" date="2019-03" db="EMBL/GenBank/DDBJ databases">
        <title>Genomic Encyclopedia of Archaeal and Bacterial Type Strains, Phase II (KMG-II): from individual species to whole genera.</title>
        <authorList>
            <person name="Goeker M."/>
        </authorList>
    </citation>
    <scope>NUCLEOTIDE SEQUENCE [LARGE SCALE GENOMIC DNA]</scope>
    <source>
        <strain evidence="17 18">DSM 24425</strain>
    </source>
</reference>
<feature type="binding site" evidence="14">
    <location>
        <position position="92"/>
    </location>
    <ligand>
        <name>Zn(2+)</name>
        <dbReference type="ChEBI" id="CHEBI:29105"/>
        <note>catalytic</note>
    </ligand>
</feature>
<evidence type="ECO:0000256" key="7">
    <source>
        <dbReference type="ARBA" id="ARBA00022801"/>
    </source>
</evidence>
<evidence type="ECO:0000256" key="3">
    <source>
        <dbReference type="ARBA" id="ARBA00006576"/>
    </source>
</evidence>
<evidence type="ECO:0000256" key="5">
    <source>
        <dbReference type="ARBA" id="ARBA00018266"/>
    </source>
</evidence>
<comment type="catalytic activity">
    <reaction evidence="11 15">
        <text>cytidine + H2O + H(+) = uridine + NH4(+)</text>
        <dbReference type="Rhea" id="RHEA:16069"/>
        <dbReference type="ChEBI" id="CHEBI:15377"/>
        <dbReference type="ChEBI" id="CHEBI:15378"/>
        <dbReference type="ChEBI" id="CHEBI:16704"/>
        <dbReference type="ChEBI" id="CHEBI:17562"/>
        <dbReference type="ChEBI" id="CHEBI:28938"/>
        <dbReference type="EC" id="3.5.4.5"/>
    </reaction>
</comment>
<dbReference type="GO" id="GO:0004126">
    <property type="term" value="F:cytidine deaminase activity"/>
    <property type="evidence" value="ECO:0007669"/>
    <property type="project" value="UniProtKB-UniRule"/>
</dbReference>
<dbReference type="Pfam" id="PF00383">
    <property type="entry name" value="dCMP_cyt_deam_1"/>
    <property type="match status" value="1"/>
</dbReference>
<dbReference type="GO" id="GO:0072527">
    <property type="term" value="P:pyrimidine-containing compound metabolic process"/>
    <property type="evidence" value="ECO:0007669"/>
    <property type="project" value="UniProtKB-ARBA"/>
</dbReference>
<evidence type="ECO:0000256" key="15">
    <source>
        <dbReference type="RuleBase" id="RU364006"/>
    </source>
</evidence>
<evidence type="ECO:0000256" key="13">
    <source>
        <dbReference type="PIRSR" id="PIRSR606262-2"/>
    </source>
</evidence>
<evidence type="ECO:0000256" key="9">
    <source>
        <dbReference type="ARBA" id="ARBA00032005"/>
    </source>
</evidence>
<evidence type="ECO:0000256" key="4">
    <source>
        <dbReference type="ARBA" id="ARBA00012783"/>
    </source>
</evidence>
<dbReference type="InterPro" id="IPR016193">
    <property type="entry name" value="Cytidine_deaminase-like"/>
</dbReference>
<feature type="domain" description="CMP/dCMP-type deaminase" evidence="16">
    <location>
        <begin position="9"/>
        <end position="132"/>
    </location>
</feature>
<feature type="binding site" evidence="13">
    <location>
        <begin position="49"/>
        <end position="55"/>
    </location>
    <ligand>
        <name>substrate</name>
    </ligand>
</feature>
<dbReference type="GO" id="GO:0008270">
    <property type="term" value="F:zinc ion binding"/>
    <property type="evidence" value="ECO:0007669"/>
    <property type="project" value="UniProtKB-UniRule"/>
</dbReference>
<dbReference type="SUPFAM" id="SSF53927">
    <property type="entry name" value="Cytidine deaminase-like"/>
    <property type="match status" value="1"/>
</dbReference>
<evidence type="ECO:0000256" key="10">
    <source>
        <dbReference type="ARBA" id="ARBA00049252"/>
    </source>
</evidence>
<dbReference type="NCBIfam" id="TIGR01354">
    <property type="entry name" value="cyt_deam_tetra"/>
    <property type="match status" value="1"/>
</dbReference>
<evidence type="ECO:0000313" key="17">
    <source>
        <dbReference type="EMBL" id="TCK04032.1"/>
    </source>
</evidence>
<organism evidence="17 18">
    <name type="scientific">Phorcysia thermohydrogeniphila</name>
    <dbReference type="NCBI Taxonomy" id="936138"/>
    <lineage>
        <taxon>Bacteria</taxon>
        <taxon>Pseudomonadati</taxon>
        <taxon>Aquificota</taxon>
        <taxon>Aquificia</taxon>
        <taxon>Desulfurobacteriales</taxon>
        <taxon>Desulfurobacteriaceae</taxon>
        <taxon>Phorcysia</taxon>
    </lineage>
</organism>
<comment type="caution">
    <text evidence="17">The sequence shown here is derived from an EMBL/GenBank/DDBJ whole genome shotgun (WGS) entry which is preliminary data.</text>
</comment>
<dbReference type="Gene3D" id="3.40.140.10">
    <property type="entry name" value="Cytidine Deaminase, domain 2"/>
    <property type="match status" value="1"/>
</dbReference>
<dbReference type="InterPro" id="IPR006262">
    <property type="entry name" value="Cyt_deam_tetra"/>
</dbReference>
<dbReference type="NCBIfam" id="NF004064">
    <property type="entry name" value="PRK05578.1"/>
    <property type="match status" value="1"/>
</dbReference>
<evidence type="ECO:0000313" key="18">
    <source>
        <dbReference type="Proteomes" id="UP000295777"/>
    </source>
</evidence>
<dbReference type="GO" id="GO:0005829">
    <property type="term" value="C:cytosol"/>
    <property type="evidence" value="ECO:0007669"/>
    <property type="project" value="TreeGrafter"/>
</dbReference>
<keyword evidence="6 14" id="KW-0479">Metal-binding</keyword>